<dbReference type="Proteomes" id="UP000012073">
    <property type="component" value="Unassembled WGS sequence"/>
</dbReference>
<dbReference type="RefSeq" id="XP_005718477.1">
    <property type="nucleotide sequence ID" value="XM_005718420.1"/>
</dbReference>
<dbReference type="GeneID" id="17326206"/>
<dbReference type="KEGG" id="ccp:CHC_T00001156001"/>
<dbReference type="EMBL" id="HG001947">
    <property type="protein sequence ID" value="CDF38572.1"/>
    <property type="molecule type" value="Genomic_DNA"/>
</dbReference>
<evidence type="ECO:0000313" key="2">
    <source>
        <dbReference type="Proteomes" id="UP000012073"/>
    </source>
</evidence>
<proteinExistence type="predicted"/>
<reference evidence="2" key="1">
    <citation type="journal article" date="2013" name="Proc. Natl. Acad. Sci. U.S.A.">
        <title>Genome structure and metabolic features in the red seaweed Chondrus crispus shed light on evolution of the Archaeplastida.</title>
        <authorList>
            <person name="Collen J."/>
            <person name="Porcel B."/>
            <person name="Carre W."/>
            <person name="Ball S.G."/>
            <person name="Chaparro C."/>
            <person name="Tonon T."/>
            <person name="Barbeyron T."/>
            <person name="Michel G."/>
            <person name="Noel B."/>
            <person name="Valentin K."/>
            <person name="Elias M."/>
            <person name="Artiguenave F."/>
            <person name="Arun A."/>
            <person name="Aury J.M."/>
            <person name="Barbosa-Neto J.F."/>
            <person name="Bothwell J.H."/>
            <person name="Bouget F.Y."/>
            <person name="Brillet L."/>
            <person name="Cabello-Hurtado F."/>
            <person name="Capella-Gutierrez S."/>
            <person name="Charrier B."/>
            <person name="Cladiere L."/>
            <person name="Cock J.M."/>
            <person name="Coelho S.M."/>
            <person name="Colleoni C."/>
            <person name="Czjzek M."/>
            <person name="Da Silva C."/>
            <person name="Delage L."/>
            <person name="Denoeud F."/>
            <person name="Deschamps P."/>
            <person name="Dittami S.M."/>
            <person name="Gabaldon T."/>
            <person name="Gachon C.M."/>
            <person name="Groisillier A."/>
            <person name="Herve C."/>
            <person name="Jabbari K."/>
            <person name="Katinka M."/>
            <person name="Kloareg B."/>
            <person name="Kowalczyk N."/>
            <person name="Labadie K."/>
            <person name="Leblanc C."/>
            <person name="Lopez P.J."/>
            <person name="McLachlan D.H."/>
            <person name="Meslet-Cladiere L."/>
            <person name="Moustafa A."/>
            <person name="Nehr Z."/>
            <person name="Nyvall Collen P."/>
            <person name="Panaud O."/>
            <person name="Partensky F."/>
            <person name="Poulain J."/>
            <person name="Rensing S.A."/>
            <person name="Rousvoal S."/>
            <person name="Samson G."/>
            <person name="Symeonidi A."/>
            <person name="Weissenbach J."/>
            <person name="Zambounis A."/>
            <person name="Wincker P."/>
            <person name="Boyen C."/>
        </authorList>
    </citation>
    <scope>NUCLEOTIDE SEQUENCE [LARGE SCALE GENOMIC DNA]</scope>
    <source>
        <strain evidence="2">cv. Stackhouse</strain>
    </source>
</reference>
<sequence>MRDCRERGGGGGRREGLHFSILGDSEKHKLCTHKISLCMCVVFCALARKCM</sequence>
<dbReference type="AlphaFoldDB" id="R7QJ84"/>
<organism evidence="1 2">
    <name type="scientific">Chondrus crispus</name>
    <name type="common">Carrageen Irish moss</name>
    <name type="synonym">Polymorpha crispa</name>
    <dbReference type="NCBI Taxonomy" id="2769"/>
    <lineage>
        <taxon>Eukaryota</taxon>
        <taxon>Rhodophyta</taxon>
        <taxon>Florideophyceae</taxon>
        <taxon>Rhodymeniophycidae</taxon>
        <taxon>Gigartinales</taxon>
        <taxon>Gigartinaceae</taxon>
        <taxon>Chondrus</taxon>
    </lineage>
</organism>
<accession>R7QJ84</accession>
<dbReference type="Gramene" id="CDF38572">
    <property type="protein sequence ID" value="CDF38572"/>
    <property type="gene ID" value="CHC_T00001156001"/>
</dbReference>
<protein>
    <submittedName>
        <fullName evidence="1">Uncharacterized protein</fullName>
    </submittedName>
</protein>
<evidence type="ECO:0000313" key="1">
    <source>
        <dbReference type="EMBL" id="CDF38572.1"/>
    </source>
</evidence>
<gene>
    <name evidence="1" type="ORF">CHC_T00001156001</name>
</gene>
<name>R7QJ84_CHOCR</name>
<keyword evidence="2" id="KW-1185">Reference proteome</keyword>